<dbReference type="PANTHER" id="PTHR22550">
    <property type="entry name" value="SPORE GERMINATION PROTEIN"/>
    <property type="match status" value="1"/>
</dbReference>
<feature type="transmembrane region" description="Helical" evidence="4">
    <location>
        <begin position="405"/>
        <end position="423"/>
    </location>
</feature>
<reference evidence="5 6" key="1">
    <citation type="submission" date="2019-05" db="EMBL/GenBank/DDBJ databases">
        <authorList>
            <person name="Narsing Rao M.P."/>
            <person name="Li W.J."/>
        </authorList>
    </citation>
    <scope>NUCLEOTIDE SEQUENCE [LARGE SCALE GENOMIC DNA]</scope>
    <source>
        <strain evidence="5 6">SYSU_K30003</strain>
    </source>
</reference>
<evidence type="ECO:0000313" key="5">
    <source>
        <dbReference type="EMBL" id="TLS52280.1"/>
    </source>
</evidence>
<dbReference type="AlphaFoldDB" id="A0A5R9GDU6"/>
<feature type="compositionally biased region" description="Polar residues" evidence="3">
    <location>
        <begin position="521"/>
        <end position="530"/>
    </location>
</feature>
<evidence type="ECO:0000256" key="2">
    <source>
        <dbReference type="ARBA" id="ARBA00023136"/>
    </source>
</evidence>
<dbReference type="RefSeq" id="WP_138193936.1">
    <property type="nucleotide sequence ID" value="NZ_VCIW01000005.1"/>
</dbReference>
<dbReference type="EMBL" id="VCIW01000005">
    <property type="protein sequence ID" value="TLS52280.1"/>
    <property type="molecule type" value="Genomic_DNA"/>
</dbReference>
<dbReference type="PIRSF" id="PIRSF005690">
    <property type="entry name" value="GerBA"/>
    <property type="match status" value="1"/>
</dbReference>
<sequence>MFSFGKVYRSQGPESQSDHSGKRLLNPQLADTLHQIQVEIGNSSDLVIRQFEIGGGNIQVAVVYMDGLVDTKTVNDFVIRSLMIEMDEIAIERMTKDKALFDVIRSNALTIGQVEVVRKWDEVILSLLSGDTLILVDGQIDAVACGTRGGDQRKVTEPSSQVVIRGPKEAFTESIGTNVALVRRRLKSPHLWVESMKVGKQGNTLIALMYVKDIVNDKIVQEVKKRLERIDIDFVSGSGEIEQLIQDESKTVFPTIFSTERPDSVVGNLMEGRIAIFVDGTPFVLLTPATFFMFFQATEDYYQRPEVATAIRLLRYGSLLISLFGPSIYIAAITFHQEMIPTLLLVSLAAQRESVPFPAFIEALIMEVAFEILREAGIRMPRAIGQAVSIVGALVLGQAAVEAGLISPAMVIVVALTGISSFSTPSYDIALSFRLLRFVIMISAGFLGFYGIAIVSIFILAHMCGLRSFGVPYMAPLGPFVLEDQKDTIFRFPFQAMFSRPRLISSKNITREDAPAGPTKPSESQGKGSE</sequence>
<accession>A0A5R9GDU6</accession>
<comment type="caution">
    <text evidence="5">The sequence shown here is derived from an EMBL/GenBank/DDBJ whole genome shotgun (WGS) entry which is preliminary data.</text>
</comment>
<evidence type="ECO:0000313" key="6">
    <source>
        <dbReference type="Proteomes" id="UP000309676"/>
    </source>
</evidence>
<dbReference type="InterPro" id="IPR004995">
    <property type="entry name" value="Spore_Ger"/>
</dbReference>
<organism evidence="5 6">
    <name type="scientific">Paenibacillus antri</name>
    <dbReference type="NCBI Taxonomy" id="2582848"/>
    <lineage>
        <taxon>Bacteria</taxon>
        <taxon>Bacillati</taxon>
        <taxon>Bacillota</taxon>
        <taxon>Bacilli</taxon>
        <taxon>Bacillales</taxon>
        <taxon>Paenibacillaceae</taxon>
        <taxon>Paenibacillus</taxon>
    </lineage>
</organism>
<evidence type="ECO:0000256" key="3">
    <source>
        <dbReference type="SAM" id="MobiDB-lite"/>
    </source>
</evidence>
<evidence type="ECO:0000256" key="1">
    <source>
        <dbReference type="ARBA" id="ARBA00005278"/>
    </source>
</evidence>
<keyword evidence="4" id="KW-1133">Transmembrane helix</keyword>
<keyword evidence="2 4" id="KW-0472">Membrane</keyword>
<feature type="region of interest" description="Disordered" evidence="3">
    <location>
        <begin position="506"/>
        <end position="530"/>
    </location>
</feature>
<dbReference type="InterPro" id="IPR050768">
    <property type="entry name" value="UPF0353/GerABKA_families"/>
</dbReference>
<keyword evidence="6" id="KW-1185">Reference proteome</keyword>
<keyword evidence="4" id="KW-0812">Transmembrane</keyword>
<dbReference type="GO" id="GO:0016020">
    <property type="term" value="C:membrane"/>
    <property type="evidence" value="ECO:0007669"/>
    <property type="project" value="InterPro"/>
</dbReference>
<gene>
    <name evidence="5" type="ORF">FE782_09900</name>
</gene>
<name>A0A5R9GDU6_9BACL</name>
<dbReference type="Proteomes" id="UP000309676">
    <property type="component" value="Unassembled WGS sequence"/>
</dbReference>
<dbReference type="Pfam" id="PF03323">
    <property type="entry name" value="GerA"/>
    <property type="match status" value="1"/>
</dbReference>
<dbReference type="PANTHER" id="PTHR22550:SF5">
    <property type="entry name" value="LEUCINE ZIPPER PROTEIN 4"/>
    <property type="match status" value="1"/>
</dbReference>
<dbReference type="OrthoDB" id="1726708at2"/>
<evidence type="ECO:0000256" key="4">
    <source>
        <dbReference type="SAM" id="Phobius"/>
    </source>
</evidence>
<feature type="transmembrane region" description="Helical" evidence="4">
    <location>
        <begin position="435"/>
        <end position="461"/>
    </location>
</feature>
<feature type="transmembrane region" description="Helical" evidence="4">
    <location>
        <begin position="316"/>
        <end position="335"/>
    </location>
</feature>
<proteinExistence type="inferred from homology"/>
<feature type="transmembrane region" description="Helical" evidence="4">
    <location>
        <begin position="274"/>
        <end position="295"/>
    </location>
</feature>
<dbReference type="GO" id="GO:0009847">
    <property type="term" value="P:spore germination"/>
    <property type="evidence" value="ECO:0007669"/>
    <property type="project" value="InterPro"/>
</dbReference>
<feature type="region of interest" description="Disordered" evidence="3">
    <location>
        <begin position="1"/>
        <end position="22"/>
    </location>
</feature>
<protein>
    <submittedName>
        <fullName evidence="5">Spore germination protein</fullName>
    </submittedName>
</protein>
<comment type="similarity">
    <text evidence="1">Belongs to the GerABKA family.</text>
</comment>